<dbReference type="Gene3D" id="2.40.420.20">
    <property type="match status" value="1"/>
</dbReference>
<evidence type="ECO:0000313" key="2">
    <source>
        <dbReference type="EMBL" id="MBK4734678.1"/>
    </source>
</evidence>
<dbReference type="AlphaFoldDB" id="A0A934SZP0"/>
<keyword evidence="1" id="KW-0472">Membrane</keyword>
<protein>
    <submittedName>
        <fullName evidence="2">Metal transporter</fullName>
    </submittedName>
</protein>
<name>A0A934SZP0_9BURK</name>
<keyword evidence="1" id="KW-0812">Transmembrane</keyword>
<dbReference type="RefSeq" id="WP_200591463.1">
    <property type="nucleotide sequence ID" value="NZ_JAEPBG010000003.1"/>
</dbReference>
<keyword evidence="1" id="KW-1133">Transmembrane helix</keyword>
<reference evidence="2" key="1">
    <citation type="submission" date="2021-01" db="EMBL/GenBank/DDBJ databases">
        <title>Genome sequence of strain Noviherbaspirillum sp. DKR-6.</title>
        <authorList>
            <person name="Chaudhary D.K."/>
        </authorList>
    </citation>
    <scope>NUCLEOTIDE SEQUENCE</scope>
    <source>
        <strain evidence="2">DKR-6</strain>
    </source>
</reference>
<proteinExistence type="predicted"/>
<organism evidence="2 3">
    <name type="scientific">Noviherbaspirillum pedocola</name>
    <dbReference type="NCBI Taxonomy" id="2801341"/>
    <lineage>
        <taxon>Bacteria</taxon>
        <taxon>Pseudomonadati</taxon>
        <taxon>Pseudomonadota</taxon>
        <taxon>Betaproteobacteria</taxon>
        <taxon>Burkholderiales</taxon>
        <taxon>Oxalobacteraceae</taxon>
        <taxon>Noviherbaspirillum</taxon>
    </lineage>
</organism>
<evidence type="ECO:0000256" key="1">
    <source>
        <dbReference type="SAM" id="Phobius"/>
    </source>
</evidence>
<keyword evidence="3" id="KW-1185">Reference proteome</keyword>
<evidence type="ECO:0000313" key="3">
    <source>
        <dbReference type="Proteomes" id="UP000622890"/>
    </source>
</evidence>
<sequence length="346" mass="36708">MKSPTKTVLKGLLLLSPTILALLLLGGYWLSKGEQNKEAEREAPVPSSTKIEVRNGIMTLIVNEATQERSGIQAQALGDATATGGPAVYGTVIDMQPLVELSGRYASAISDLSAAKTERATTKAELARVIALYADEQNVSQKVVGAARAADAAATSKVKIAAAAADAVVATLRQQFGATIAEWTASPSSRDLASLFTRREVLARIVLGRQPGPAPKTLTLFGNDQFAHEAHLVSPSPQTDPNIQGQAYLYRVAASLPTGTRVTAYIGGQKQSRLDIPAPAIVWYGGQPWAYVKTTPTTFERRAINGGIPRNGDFLVSRGFTAGEQVVIRGAQLLLSEESRSLLSND</sequence>
<dbReference type="EMBL" id="JAEPBG010000003">
    <property type="protein sequence ID" value="MBK4734678.1"/>
    <property type="molecule type" value="Genomic_DNA"/>
</dbReference>
<comment type="caution">
    <text evidence="2">The sequence shown here is derived from an EMBL/GenBank/DDBJ whole genome shotgun (WGS) entry which is preliminary data.</text>
</comment>
<accession>A0A934SZP0</accession>
<feature type="transmembrane region" description="Helical" evidence="1">
    <location>
        <begin position="12"/>
        <end position="31"/>
    </location>
</feature>
<gene>
    <name evidence="2" type="ORF">JJB74_08690</name>
</gene>
<dbReference type="Proteomes" id="UP000622890">
    <property type="component" value="Unassembled WGS sequence"/>
</dbReference>